<reference evidence="3 4" key="1">
    <citation type="submission" date="2017-08" db="EMBL/GenBank/DDBJ databases">
        <authorList>
            <person name="de Groot N.N."/>
        </authorList>
    </citation>
    <scope>NUCLEOTIDE SEQUENCE [LARGE SCALE GENOMIC DNA]</scope>
    <source>
        <strain evidence="3 4">JC228</strain>
    </source>
</reference>
<dbReference type="EMBL" id="OAOP01000013">
    <property type="protein sequence ID" value="SNX75521.1"/>
    <property type="molecule type" value="Genomic_DNA"/>
</dbReference>
<dbReference type="OrthoDB" id="9779763at2"/>
<dbReference type="AlphaFoldDB" id="A0A285D6S4"/>
<keyword evidence="4" id="KW-1185">Reference proteome</keyword>
<sequence length="389" mass="41659">MSNIIKIPCAYMRGGTSKGLVVKEDDLPEAGPLRDQILLRIFGSPDKRQTDGIGGATSLTSKLCIVGKPSIPEAHINYTFGQVSIDKPTIDYKPTCGNMSTCVGLYAAEEGYVELTEPITTVKIYNTNIQKIIEVDIQVKDGKIQYNGDFRIAGVPGTSSKMTVNFIDSGGSITGKLLPTGNVKDIVTLEDGRHFVISVIDCANLVVFVDAAQLNISGTEVGEEFHQEDLANTIEAIRVEVGYQLQLFTDKSKVSPASHALPKITLVAKPQTYTTKNGEVIEAKDIDLVGRYISMGILHQAFAVSGGCAAAAAAQIPGSVVNQLLNGVKKESILIGHPTGIINVEAMVQGSEGNYTVKRAAIGRTARRIMDGYAYVHAVHSLQSIKNHA</sequence>
<keyword evidence="2 3" id="KW-0413">Isomerase</keyword>
<name>A0A285D6S4_9BACI</name>
<dbReference type="GO" id="GO:0016853">
    <property type="term" value="F:isomerase activity"/>
    <property type="evidence" value="ECO:0007669"/>
    <property type="project" value="UniProtKB-KW"/>
</dbReference>
<evidence type="ECO:0000256" key="2">
    <source>
        <dbReference type="ARBA" id="ARBA00023235"/>
    </source>
</evidence>
<protein>
    <submittedName>
        <fullName evidence="3">2-methylaconitate cis-trans isomerase</fullName>
    </submittedName>
</protein>
<dbReference type="Proteomes" id="UP000219546">
    <property type="component" value="Unassembled WGS sequence"/>
</dbReference>
<evidence type="ECO:0000313" key="3">
    <source>
        <dbReference type="EMBL" id="SNX75521.1"/>
    </source>
</evidence>
<dbReference type="Pfam" id="PF04303">
    <property type="entry name" value="PrpF"/>
    <property type="match status" value="1"/>
</dbReference>
<dbReference type="SUPFAM" id="SSF54506">
    <property type="entry name" value="Diaminopimelate epimerase-like"/>
    <property type="match status" value="2"/>
</dbReference>
<dbReference type="RefSeq" id="WP_097160589.1">
    <property type="nucleotide sequence ID" value="NZ_JBEPMQ010000017.1"/>
</dbReference>
<organism evidence="3 4">
    <name type="scientific">Bacillus oleivorans</name>
    <dbReference type="NCBI Taxonomy" id="1448271"/>
    <lineage>
        <taxon>Bacteria</taxon>
        <taxon>Bacillati</taxon>
        <taxon>Bacillota</taxon>
        <taxon>Bacilli</taxon>
        <taxon>Bacillales</taxon>
        <taxon>Bacillaceae</taxon>
        <taxon>Bacillus</taxon>
    </lineage>
</organism>
<dbReference type="InterPro" id="IPR007400">
    <property type="entry name" value="PrpF-like"/>
</dbReference>
<dbReference type="PANTHER" id="PTHR43709:SF2">
    <property type="entry name" value="DUF453 DOMAIN PROTEIN (AFU_ORTHOLOGUE AFUA_6G00360)"/>
    <property type="match status" value="1"/>
</dbReference>
<evidence type="ECO:0000313" key="4">
    <source>
        <dbReference type="Proteomes" id="UP000219546"/>
    </source>
</evidence>
<evidence type="ECO:0000256" key="1">
    <source>
        <dbReference type="ARBA" id="ARBA00007673"/>
    </source>
</evidence>
<dbReference type="Gene3D" id="3.10.310.10">
    <property type="entry name" value="Diaminopimelate Epimerase, Chain A, domain 1"/>
    <property type="match status" value="2"/>
</dbReference>
<accession>A0A285D6S4</accession>
<proteinExistence type="inferred from homology"/>
<comment type="similarity">
    <text evidence="1">Belongs to the PrpF family.</text>
</comment>
<dbReference type="PANTHER" id="PTHR43709">
    <property type="entry name" value="ACONITATE ISOMERASE-RELATED"/>
    <property type="match status" value="1"/>
</dbReference>
<gene>
    <name evidence="3" type="ORF">SAMN05877753_11321</name>
</gene>